<dbReference type="EMBL" id="CAJNRE010015262">
    <property type="protein sequence ID" value="CAF2135474.1"/>
    <property type="molecule type" value="Genomic_DNA"/>
</dbReference>
<dbReference type="OrthoDB" id="6277625at2759"/>
<accession>A0A819TEV4</accession>
<comment type="subcellular location">
    <subcellularLocation>
        <location evidence="1">Membrane</location>
        <topology evidence="1">Multi-pass membrane protein</topology>
    </subcellularLocation>
</comment>
<dbReference type="Proteomes" id="UP000663866">
    <property type="component" value="Unassembled WGS sequence"/>
</dbReference>
<evidence type="ECO:0000313" key="12">
    <source>
        <dbReference type="EMBL" id="CAF2250566.1"/>
    </source>
</evidence>
<dbReference type="GO" id="GO:0005770">
    <property type="term" value="C:late endosome"/>
    <property type="evidence" value="ECO:0007669"/>
    <property type="project" value="TreeGrafter"/>
</dbReference>
<keyword evidence="5 7" id="KW-1133">Transmembrane helix</keyword>
<dbReference type="EMBL" id="CAJOBG010002750">
    <property type="protein sequence ID" value="CAF4026134.1"/>
    <property type="molecule type" value="Genomic_DNA"/>
</dbReference>
<dbReference type="Proteomes" id="UP000663824">
    <property type="component" value="Unassembled WGS sequence"/>
</dbReference>
<dbReference type="Pfam" id="PF14802">
    <property type="entry name" value="TMEM192"/>
    <property type="match status" value="1"/>
</dbReference>
<evidence type="ECO:0000256" key="1">
    <source>
        <dbReference type="ARBA" id="ARBA00004141"/>
    </source>
</evidence>
<dbReference type="AlphaFoldDB" id="A0A819TEV4"/>
<dbReference type="InterPro" id="IPR029399">
    <property type="entry name" value="TMEM192"/>
</dbReference>
<evidence type="ECO:0000313" key="16">
    <source>
        <dbReference type="Proteomes" id="UP000663866"/>
    </source>
</evidence>
<dbReference type="Proteomes" id="UP000663834">
    <property type="component" value="Unassembled WGS sequence"/>
</dbReference>
<reference evidence="14" key="1">
    <citation type="submission" date="2021-02" db="EMBL/GenBank/DDBJ databases">
        <authorList>
            <person name="Nowell W R."/>
        </authorList>
    </citation>
    <scope>NUCLEOTIDE SEQUENCE</scope>
</reference>
<dbReference type="EMBL" id="CAJNRF010007527">
    <property type="protein sequence ID" value="CAF2092547.1"/>
    <property type="molecule type" value="Genomic_DNA"/>
</dbReference>
<comment type="similarity">
    <text evidence="2">Belongs to the TMEM192 family.</text>
</comment>
<feature type="transmembrane region" description="Helical" evidence="7">
    <location>
        <begin position="51"/>
        <end position="72"/>
    </location>
</feature>
<evidence type="ECO:0000256" key="3">
    <source>
        <dbReference type="ARBA" id="ARBA00014635"/>
    </source>
</evidence>
<evidence type="ECO:0000313" key="9">
    <source>
        <dbReference type="EMBL" id="CAF1328160.1"/>
    </source>
</evidence>
<evidence type="ECO:0000256" key="5">
    <source>
        <dbReference type="ARBA" id="ARBA00022989"/>
    </source>
</evidence>
<name>A0A819TEV4_9BILA</name>
<gene>
    <name evidence="8" type="ORF">CJN711_LOCUS4645</name>
    <name evidence="9" type="ORF">KQP761_LOCUS6099</name>
    <name evidence="11" type="ORF">MBJ925_LOCUS28503</name>
    <name evidence="13" type="ORF">OVN521_LOCUS16498</name>
    <name evidence="14" type="ORF">UXM345_LOCUS20741</name>
    <name evidence="10" type="ORF">WKI299_LOCUS18517</name>
    <name evidence="12" type="ORF">XDN619_LOCUS35321</name>
</gene>
<organism evidence="14 15">
    <name type="scientific">Rotaria magnacalcarata</name>
    <dbReference type="NCBI Taxonomy" id="392030"/>
    <lineage>
        <taxon>Eukaryota</taxon>
        <taxon>Metazoa</taxon>
        <taxon>Spiralia</taxon>
        <taxon>Gnathifera</taxon>
        <taxon>Rotifera</taxon>
        <taxon>Eurotatoria</taxon>
        <taxon>Bdelloidea</taxon>
        <taxon>Philodinida</taxon>
        <taxon>Philodinidae</taxon>
        <taxon>Rotaria</taxon>
    </lineage>
</organism>
<keyword evidence="16" id="KW-1185">Reference proteome</keyword>
<proteinExistence type="inferred from homology"/>
<dbReference type="EMBL" id="CAJNRG010018191">
    <property type="protein sequence ID" value="CAF2250566.1"/>
    <property type="molecule type" value="Genomic_DNA"/>
</dbReference>
<dbReference type="PANTHER" id="PTHR31592:SF1">
    <property type="entry name" value="TRANSMEMBRANE PROTEIN 192"/>
    <property type="match status" value="1"/>
</dbReference>
<evidence type="ECO:0000256" key="2">
    <source>
        <dbReference type="ARBA" id="ARBA00006314"/>
    </source>
</evidence>
<evidence type="ECO:0000313" key="14">
    <source>
        <dbReference type="EMBL" id="CAF4075855.1"/>
    </source>
</evidence>
<dbReference type="EMBL" id="CAJNOV010001091">
    <property type="protein sequence ID" value="CAF1048894.1"/>
    <property type="molecule type" value="Genomic_DNA"/>
</dbReference>
<evidence type="ECO:0000313" key="10">
    <source>
        <dbReference type="EMBL" id="CAF2092547.1"/>
    </source>
</evidence>
<evidence type="ECO:0000256" key="7">
    <source>
        <dbReference type="SAM" id="Phobius"/>
    </source>
</evidence>
<feature type="transmembrane region" description="Helical" evidence="7">
    <location>
        <begin position="165"/>
        <end position="189"/>
    </location>
</feature>
<dbReference type="Proteomes" id="UP000663855">
    <property type="component" value="Unassembled WGS sequence"/>
</dbReference>
<keyword evidence="4 7" id="KW-0812">Transmembrane</keyword>
<dbReference type="PANTHER" id="PTHR31592">
    <property type="entry name" value="TRANSMEMBRANE PROTEIN 192"/>
    <property type="match status" value="1"/>
</dbReference>
<dbReference type="GO" id="GO:0005765">
    <property type="term" value="C:lysosomal membrane"/>
    <property type="evidence" value="ECO:0007669"/>
    <property type="project" value="TreeGrafter"/>
</dbReference>
<dbReference type="Proteomes" id="UP000663842">
    <property type="component" value="Unassembled WGS sequence"/>
</dbReference>
<dbReference type="EMBL" id="CAJNOW010001741">
    <property type="protein sequence ID" value="CAF1328160.1"/>
    <property type="molecule type" value="Genomic_DNA"/>
</dbReference>
<comment type="caution">
    <text evidence="14">The sequence shown here is derived from an EMBL/GenBank/DDBJ whole genome shotgun (WGS) entry which is preliminary data.</text>
</comment>
<evidence type="ECO:0000313" key="11">
    <source>
        <dbReference type="EMBL" id="CAF2135474.1"/>
    </source>
</evidence>
<keyword evidence="6 7" id="KW-0472">Membrane</keyword>
<dbReference type="EMBL" id="CAJOBF010003132">
    <property type="protein sequence ID" value="CAF4075855.1"/>
    <property type="molecule type" value="Genomic_DNA"/>
</dbReference>
<evidence type="ECO:0000256" key="4">
    <source>
        <dbReference type="ARBA" id="ARBA00022692"/>
    </source>
</evidence>
<sequence>MVSLNPQNNRSGGAMSFADRSIPENDQIISENTPLISGIEQNSRQIRTAPFIIIHILLMIIFEMVIVLFPFLCYDKKISKICDQHSPYNICLYIHVGVYIVSVVFDRLYHYHQNLSRNDGYLDFYRRTRNLRRTPLIIISAGNAILVAMIKLLEDYQTSILPLQPWHFLAILTTIEVVFILSVLSWYLVMTIKFNKQRNLPDAALDDLLSTFVPLQGSTNEIGFRDQTYAENVLEKQADLIRYLRDRNDQLAHFVHRVKQQVNIEQISTNLI</sequence>
<evidence type="ECO:0000313" key="15">
    <source>
        <dbReference type="Proteomes" id="UP000663842"/>
    </source>
</evidence>
<dbReference type="Proteomes" id="UP000663887">
    <property type="component" value="Unassembled WGS sequence"/>
</dbReference>
<protein>
    <recommendedName>
        <fullName evidence="3">Transmembrane protein 192</fullName>
    </recommendedName>
</protein>
<evidence type="ECO:0000256" key="6">
    <source>
        <dbReference type="ARBA" id="ARBA00023136"/>
    </source>
</evidence>
<evidence type="ECO:0000313" key="8">
    <source>
        <dbReference type="EMBL" id="CAF1048894.1"/>
    </source>
</evidence>
<feature type="transmembrane region" description="Helical" evidence="7">
    <location>
        <begin position="92"/>
        <end position="109"/>
    </location>
</feature>
<dbReference type="Proteomes" id="UP000663856">
    <property type="component" value="Unassembled WGS sequence"/>
</dbReference>
<evidence type="ECO:0000313" key="13">
    <source>
        <dbReference type="EMBL" id="CAF4026134.1"/>
    </source>
</evidence>
<feature type="transmembrane region" description="Helical" evidence="7">
    <location>
        <begin position="136"/>
        <end position="153"/>
    </location>
</feature>